<proteinExistence type="inferred from homology"/>
<keyword evidence="3" id="KW-0255">Endonuclease</keyword>
<dbReference type="GO" id="GO:0004521">
    <property type="term" value="F:RNA endonuclease activity"/>
    <property type="evidence" value="ECO:0007669"/>
    <property type="project" value="TreeGrafter"/>
</dbReference>
<evidence type="ECO:0000313" key="3">
    <source>
        <dbReference type="EMBL" id="TJY42745.1"/>
    </source>
</evidence>
<dbReference type="PANTHER" id="PTHR33988">
    <property type="entry name" value="ENDORIBONUCLEASE MAZF-RELATED"/>
    <property type="match status" value="1"/>
</dbReference>
<dbReference type="Pfam" id="PF02452">
    <property type="entry name" value="PemK_toxin"/>
    <property type="match status" value="1"/>
</dbReference>
<dbReference type="GO" id="GO:0003677">
    <property type="term" value="F:DNA binding"/>
    <property type="evidence" value="ECO:0007669"/>
    <property type="project" value="InterPro"/>
</dbReference>
<dbReference type="GO" id="GO:0006402">
    <property type="term" value="P:mRNA catabolic process"/>
    <property type="evidence" value="ECO:0007669"/>
    <property type="project" value="TreeGrafter"/>
</dbReference>
<organism evidence="3 4">
    <name type="scientific">Cohnella pontilimi</name>
    <dbReference type="NCBI Taxonomy" id="2564100"/>
    <lineage>
        <taxon>Bacteria</taxon>
        <taxon>Bacillati</taxon>
        <taxon>Bacillota</taxon>
        <taxon>Bacilli</taxon>
        <taxon>Bacillales</taxon>
        <taxon>Paenibacillaceae</taxon>
        <taxon>Cohnella</taxon>
    </lineage>
</organism>
<keyword evidence="3" id="KW-0540">Nuclease</keyword>
<dbReference type="PANTHER" id="PTHR33988:SF3">
    <property type="entry name" value="ENDORIBONUCLEASE TOXIN CHPB-RELATED"/>
    <property type="match status" value="1"/>
</dbReference>
<dbReference type="InterPro" id="IPR011067">
    <property type="entry name" value="Plasmid_toxin/cell-grow_inhib"/>
</dbReference>
<dbReference type="Proteomes" id="UP000309673">
    <property type="component" value="Unassembled WGS sequence"/>
</dbReference>
<dbReference type="InterPro" id="IPR003477">
    <property type="entry name" value="PemK-like"/>
</dbReference>
<gene>
    <name evidence="3" type="ORF">E5161_07845</name>
</gene>
<dbReference type="GO" id="GO:0016075">
    <property type="term" value="P:rRNA catabolic process"/>
    <property type="evidence" value="ECO:0007669"/>
    <property type="project" value="TreeGrafter"/>
</dbReference>
<comment type="caution">
    <text evidence="3">The sequence shown here is derived from an EMBL/GenBank/DDBJ whole genome shotgun (WGS) entry which is preliminary data.</text>
</comment>
<comment type="similarity">
    <text evidence="1">Belongs to the PemK/MazF family.</text>
</comment>
<evidence type="ECO:0000256" key="1">
    <source>
        <dbReference type="ARBA" id="ARBA00007521"/>
    </source>
</evidence>
<dbReference type="Gene3D" id="2.30.30.110">
    <property type="match status" value="1"/>
</dbReference>
<dbReference type="RefSeq" id="WP_136777164.1">
    <property type="nucleotide sequence ID" value="NZ_SUPK01000003.1"/>
</dbReference>
<reference evidence="3 4" key="1">
    <citation type="submission" date="2019-04" db="EMBL/GenBank/DDBJ databases">
        <title>Cohnella sp. nov., isolated from soil.</title>
        <authorList>
            <person name="Kim W."/>
        </authorList>
    </citation>
    <scope>NUCLEOTIDE SEQUENCE [LARGE SCALE GENOMIC DNA]</scope>
    <source>
        <strain evidence="3 4">CAU 1483</strain>
    </source>
</reference>
<accession>A0A4U0FD53</accession>
<dbReference type="OrthoDB" id="9808744at2"/>
<evidence type="ECO:0000313" key="4">
    <source>
        <dbReference type="Proteomes" id="UP000309673"/>
    </source>
</evidence>
<sequence>MAITGTVQRGSVVWMRLSPQAGHEQAGYRPAIVLSDGLIDPHNSSFAFVVPVTNQTKGYPFEVPVPSGIATAGTWVTQPELSGAVLTDQCKSLDLSARNAEVVGQVDPTSQFFIQVITNVRSILA</sequence>
<keyword evidence="3" id="KW-0378">Hydrolase</keyword>
<keyword evidence="2" id="KW-1277">Toxin-antitoxin system</keyword>
<protein>
    <submittedName>
        <fullName evidence="3">mRNA-degrading endonuclease</fullName>
    </submittedName>
</protein>
<dbReference type="SUPFAM" id="SSF50118">
    <property type="entry name" value="Cell growth inhibitor/plasmid maintenance toxic component"/>
    <property type="match status" value="1"/>
</dbReference>
<keyword evidence="4" id="KW-1185">Reference proteome</keyword>
<evidence type="ECO:0000256" key="2">
    <source>
        <dbReference type="ARBA" id="ARBA00022649"/>
    </source>
</evidence>
<dbReference type="AlphaFoldDB" id="A0A4U0FD53"/>
<name>A0A4U0FD53_9BACL</name>
<dbReference type="EMBL" id="SUPK01000003">
    <property type="protein sequence ID" value="TJY42745.1"/>
    <property type="molecule type" value="Genomic_DNA"/>
</dbReference>